<proteinExistence type="predicted"/>
<dbReference type="Proteomes" id="UP000326799">
    <property type="component" value="Unassembled WGS sequence"/>
</dbReference>
<sequence>QFVKEDEMVGGRCQITSWDSVARHPRSFGVGGMGGEQSSYEPSCRASVNKKPYDNLSCRMMMTRLVDWPRVVVVIVVANT</sequence>
<evidence type="ECO:0000313" key="2">
    <source>
        <dbReference type="Proteomes" id="UP000326799"/>
    </source>
</evidence>
<protein>
    <submittedName>
        <fullName evidence="1">Uncharacterized protein</fullName>
    </submittedName>
</protein>
<dbReference type="AlphaFoldDB" id="A0A5N6E7S5"/>
<feature type="non-terminal residue" evidence="1">
    <location>
        <position position="1"/>
    </location>
</feature>
<reference evidence="1 2" key="1">
    <citation type="submission" date="2019-04" db="EMBL/GenBank/DDBJ databases">
        <title>Fungal friends and foes A comparative genomics study of 23 Aspergillus species from section Flavi.</title>
        <authorList>
            <consortium name="DOE Joint Genome Institute"/>
            <person name="Kjaerbolling I."/>
            <person name="Vesth T.C."/>
            <person name="Frisvad J.C."/>
            <person name="Nybo J.L."/>
            <person name="Theobald S."/>
            <person name="Kildgaard S."/>
            <person name="Petersen T.I."/>
            <person name="Kuo A."/>
            <person name="Sato A."/>
            <person name="Lyhne E.K."/>
            <person name="Kogle M.E."/>
            <person name="Wiebenga A."/>
            <person name="Kun R.S."/>
            <person name="Lubbers R.J."/>
            <person name="Makela M.R."/>
            <person name="Barry K."/>
            <person name="Chovatia M."/>
            <person name="Clum A."/>
            <person name="Daum C."/>
            <person name="Haridas S."/>
            <person name="He G."/>
            <person name="LaButti K."/>
            <person name="Lipzen A."/>
            <person name="Mondo S."/>
            <person name="Pangilinan J."/>
            <person name="Riley R."/>
            <person name="Salamov A."/>
            <person name="Simmons B.A."/>
            <person name="Magnuson J.K."/>
            <person name="Henrissat B."/>
            <person name="Mortensen U.H."/>
            <person name="Larsen T.O."/>
            <person name="De vries R.P."/>
            <person name="Grigoriev I.V."/>
            <person name="Machida M."/>
            <person name="Baker S.E."/>
            <person name="Andersen M.R."/>
        </authorList>
    </citation>
    <scope>NUCLEOTIDE SEQUENCE [LARGE SCALE GENOMIC DNA]</scope>
    <source>
        <strain evidence="1 2">CBS 126849</strain>
    </source>
</reference>
<dbReference type="EMBL" id="ML733588">
    <property type="protein sequence ID" value="KAB8213616.1"/>
    <property type="molecule type" value="Genomic_DNA"/>
</dbReference>
<keyword evidence="2" id="KW-1185">Reference proteome</keyword>
<organism evidence="1 2">
    <name type="scientific">Aspergillus novoparasiticus</name>
    <dbReference type="NCBI Taxonomy" id="986946"/>
    <lineage>
        <taxon>Eukaryota</taxon>
        <taxon>Fungi</taxon>
        <taxon>Dikarya</taxon>
        <taxon>Ascomycota</taxon>
        <taxon>Pezizomycotina</taxon>
        <taxon>Eurotiomycetes</taxon>
        <taxon>Eurotiomycetidae</taxon>
        <taxon>Eurotiales</taxon>
        <taxon>Aspergillaceae</taxon>
        <taxon>Aspergillus</taxon>
        <taxon>Aspergillus subgen. Circumdati</taxon>
    </lineage>
</organism>
<evidence type="ECO:0000313" key="1">
    <source>
        <dbReference type="EMBL" id="KAB8213616.1"/>
    </source>
</evidence>
<name>A0A5N6E7S5_9EURO</name>
<gene>
    <name evidence="1" type="ORF">BDV33DRAFT_184414</name>
</gene>
<accession>A0A5N6E7S5</accession>